<keyword evidence="9" id="KW-0511">Multifunctional enzyme</keyword>
<dbReference type="PANTHER" id="PTHR23100">
    <property type="entry name" value="ARGININE BIOSYNTHESIS BIFUNCTIONAL PROTEIN ARGJ"/>
    <property type="match status" value="1"/>
</dbReference>
<keyword evidence="4 9" id="KW-0028">Amino-acid biosynthesis</keyword>
<dbReference type="GO" id="GO:0006526">
    <property type="term" value="P:L-arginine biosynthetic process"/>
    <property type="evidence" value="ECO:0007669"/>
    <property type="project" value="UniProtKB-UniRule"/>
</dbReference>
<comment type="similarity">
    <text evidence="1 9">Belongs to the ArgJ family.</text>
</comment>
<feature type="site" description="Involved in the stabilization of negative charge on the oxyanion by the formation of the oxyanion hole" evidence="9">
    <location>
        <position position="164"/>
    </location>
</feature>
<evidence type="ECO:0000256" key="4">
    <source>
        <dbReference type="ARBA" id="ARBA00022605"/>
    </source>
</evidence>
<feature type="binding site" evidence="9">
    <location>
        <position position="446"/>
    </location>
    <ligand>
        <name>substrate</name>
    </ligand>
</feature>
<feature type="binding site" evidence="9">
    <location>
        <position position="237"/>
    </location>
    <ligand>
        <name>substrate</name>
    </ligand>
</feature>
<dbReference type="EC" id="2.3.1.35" evidence="9"/>
<feature type="chain" id="PRO_5036521826" description="Arginine biosynthesis bifunctional protein ArgJ beta chain" evidence="9">
    <location>
        <begin position="237"/>
        <end position="451"/>
    </location>
</feature>
<dbReference type="GO" id="GO:0004358">
    <property type="term" value="F:L-glutamate N-acetyltransferase activity, acting on acetyl-L-ornithine as donor"/>
    <property type="evidence" value="ECO:0007669"/>
    <property type="project" value="UniProtKB-UniRule"/>
</dbReference>
<feature type="binding site" evidence="9">
    <location>
        <position position="200"/>
    </location>
    <ligand>
        <name>substrate</name>
    </ligand>
</feature>
<dbReference type="AlphaFoldDB" id="A0A8X8H1P0"/>
<comment type="subunit">
    <text evidence="2 9">Heterotetramer of two alpha and two beta chains.</text>
</comment>
<evidence type="ECO:0000256" key="2">
    <source>
        <dbReference type="ARBA" id="ARBA00011475"/>
    </source>
</evidence>
<keyword evidence="9" id="KW-0963">Cytoplasm</keyword>
<comment type="catalytic activity">
    <reaction evidence="8 9">
        <text>N(2)-acetyl-L-ornithine + L-glutamate = N-acetyl-L-glutamate + L-ornithine</text>
        <dbReference type="Rhea" id="RHEA:15349"/>
        <dbReference type="ChEBI" id="CHEBI:29985"/>
        <dbReference type="ChEBI" id="CHEBI:44337"/>
        <dbReference type="ChEBI" id="CHEBI:46911"/>
        <dbReference type="ChEBI" id="CHEBI:57805"/>
        <dbReference type="EC" id="2.3.1.35"/>
    </reaction>
</comment>
<dbReference type="Gene3D" id="3.60.70.12">
    <property type="entry name" value="L-amino peptidase D-ALA esterase/amidase"/>
    <property type="match status" value="1"/>
</dbReference>
<keyword evidence="12" id="KW-1185">Reference proteome</keyword>
<feature type="chain" id="PRO_5036521825" description="Arginine biosynthesis bifunctional protein ArgJ alpha chain" evidence="9">
    <location>
        <begin position="1"/>
        <end position="236"/>
    </location>
</feature>
<feature type="binding site" evidence="9">
    <location>
        <position position="451"/>
    </location>
    <ligand>
        <name>substrate</name>
    </ligand>
</feature>
<protein>
    <recommendedName>
        <fullName evidence="9">Arginine biosynthesis bifunctional protein ArgJ</fullName>
    </recommendedName>
    <domain>
        <recommendedName>
            <fullName evidence="9">Glutamate N-acetyltransferase</fullName>
            <ecNumber evidence="9">2.3.1.35</ecNumber>
        </recommendedName>
        <alternativeName>
            <fullName evidence="9">Ornithine acetyltransferase</fullName>
            <shortName evidence="9">OATase</shortName>
        </alternativeName>
        <alternativeName>
            <fullName evidence="9">Ornithine transacetylase</fullName>
        </alternativeName>
    </domain>
    <domain>
        <recommendedName>
            <fullName evidence="9">Amino-acid acetyltransferase</fullName>
            <ecNumber evidence="9">2.3.1.1</ecNumber>
        </recommendedName>
        <alternativeName>
            <fullName evidence="9">N-acetylglutamate synthase</fullName>
            <shortName evidence="9">AGSase</shortName>
        </alternativeName>
    </domain>
    <component>
        <recommendedName>
            <fullName evidence="9">Arginine biosynthesis bifunctional protein ArgJ alpha chain</fullName>
        </recommendedName>
    </component>
    <component>
        <recommendedName>
            <fullName evidence="9">Arginine biosynthesis bifunctional protein ArgJ beta chain</fullName>
        </recommendedName>
    </component>
</protein>
<dbReference type="InterPro" id="IPR042195">
    <property type="entry name" value="ArgJ_beta_C"/>
</dbReference>
<dbReference type="FunFam" id="3.60.70.12:FF:000001">
    <property type="entry name" value="Arginine biosynthesis bifunctional protein ArgJ, chloroplastic"/>
    <property type="match status" value="1"/>
</dbReference>
<dbReference type="EMBL" id="WHUT02000007">
    <property type="protein sequence ID" value="NUB45415.1"/>
    <property type="molecule type" value="Genomic_DNA"/>
</dbReference>
<feature type="site" description="Cleavage; by autolysis" evidence="9">
    <location>
        <begin position="236"/>
        <end position="237"/>
    </location>
</feature>
<dbReference type="GO" id="GO:0004042">
    <property type="term" value="F:L-glutamate N-acetyltransferase activity"/>
    <property type="evidence" value="ECO:0007669"/>
    <property type="project" value="UniProtKB-UniRule"/>
</dbReference>
<keyword evidence="7 9" id="KW-0012">Acyltransferase</keyword>
<accession>A0A8X8H1P0</accession>
<evidence type="ECO:0000256" key="7">
    <source>
        <dbReference type="ARBA" id="ARBA00023315"/>
    </source>
</evidence>
<dbReference type="Pfam" id="PF01960">
    <property type="entry name" value="ArgJ"/>
    <property type="match status" value="1"/>
</dbReference>
<dbReference type="InterPro" id="IPR016117">
    <property type="entry name" value="ArgJ-like_dom_sf"/>
</dbReference>
<comment type="catalytic activity">
    <reaction evidence="9">
        <text>L-glutamate + acetyl-CoA = N-acetyl-L-glutamate + CoA + H(+)</text>
        <dbReference type="Rhea" id="RHEA:24292"/>
        <dbReference type="ChEBI" id="CHEBI:15378"/>
        <dbReference type="ChEBI" id="CHEBI:29985"/>
        <dbReference type="ChEBI" id="CHEBI:44337"/>
        <dbReference type="ChEBI" id="CHEBI:57287"/>
        <dbReference type="ChEBI" id="CHEBI:57288"/>
        <dbReference type="EC" id="2.3.1.1"/>
    </reaction>
</comment>
<dbReference type="FunFam" id="3.10.20.340:FF:000001">
    <property type="entry name" value="Arginine biosynthesis bifunctional protein ArgJ, chloroplastic"/>
    <property type="match status" value="1"/>
</dbReference>
<dbReference type="SUPFAM" id="SSF56266">
    <property type="entry name" value="DmpA/ArgJ-like"/>
    <property type="match status" value="1"/>
</dbReference>
<dbReference type="NCBIfam" id="TIGR00120">
    <property type="entry name" value="ArgJ"/>
    <property type="match status" value="1"/>
</dbReference>
<evidence type="ECO:0000256" key="5">
    <source>
        <dbReference type="ARBA" id="ARBA00022679"/>
    </source>
</evidence>
<comment type="function">
    <text evidence="9">Catalyzes two activities which are involved in the cyclic version of arginine biosynthesis: the synthesis of N-acetylglutamate from glutamate and acetyl-CoA as the acetyl donor, and of ornithine by transacetylation between N(2)-acetylornithine and glutamate.</text>
</comment>
<name>A0A8X8H1P0_9RHOB</name>
<dbReference type="PANTHER" id="PTHR23100:SF0">
    <property type="entry name" value="ARGININE BIOSYNTHESIS BIFUNCTIONAL PROTEIN ARGJ, MITOCHONDRIAL"/>
    <property type="match status" value="1"/>
</dbReference>
<dbReference type="InterPro" id="IPR002813">
    <property type="entry name" value="Arg_biosynth_ArgJ"/>
</dbReference>
<feature type="coiled-coil region" evidence="10">
    <location>
        <begin position="3"/>
        <end position="30"/>
    </location>
</feature>
<dbReference type="NCBIfam" id="NF003802">
    <property type="entry name" value="PRK05388.1"/>
    <property type="match status" value="1"/>
</dbReference>
<gene>
    <name evidence="9 11" type="primary">argJ</name>
    <name evidence="11" type="ORF">GEU84_013535</name>
</gene>
<evidence type="ECO:0000313" key="12">
    <source>
        <dbReference type="Proteomes" id="UP000484076"/>
    </source>
</evidence>
<dbReference type="RefSeq" id="WP_152826908.1">
    <property type="nucleotide sequence ID" value="NZ_WHUT02000007.1"/>
</dbReference>
<feature type="binding site" evidence="9">
    <location>
        <position position="323"/>
    </location>
    <ligand>
        <name>substrate</name>
    </ligand>
</feature>
<dbReference type="EC" id="2.3.1.1" evidence="9"/>
<comment type="caution">
    <text evidence="11">The sequence shown here is derived from an EMBL/GenBank/DDBJ whole genome shotgun (WGS) entry which is preliminary data.</text>
</comment>
<evidence type="ECO:0000256" key="10">
    <source>
        <dbReference type="SAM" id="Coils"/>
    </source>
</evidence>
<dbReference type="Proteomes" id="UP000484076">
    <property type="component" value="Unassembled WGS sequence"/>
</dbReference>
<proteinExistence type="inferred from homology"/>
<feature type="active site" description="Nucleophile" evidence="9">
    <location>
        <position position="237"/>
    </location>
</feature>
<dbReference type="Gene3D" id="3.10.20.340">
    <property type="entry name" value="ArgJ beta chain, C-terminal domain"/>
    <property type="match status" value="1"/>
</dbReference>
<evidence type="ECO:0000256" key="1">
    <source>
        <dbReference type="ARBA" id="ARBA00006774"/>
    </source>
</evidence>
<dbReference type="GO" id="GO:0006592">
    <property type="term" value="P:ornithine biosynthetic process"/>
    <property type="evidence" value="ECO:0007669"/>
    <property type="project" value="TreeGrafter"/>
</dbReference>
<evidence type="ECO:0000313" key="11">
    <source>
        <dbReference type="EMBL" id="NUB45415.1"/>
    </source>
</evidence>
<keyword evidence="10" id="KW-0175">Coiled coil</keyword>
<comment type="subcellular location">
    <subcellularLocation>
        <location evidence="9">Cytoplasm</location>
    </subcellularLocation>
</comment>
<feature type="site" description="Involved in the stabilization of negative charge on the oxyanion by the formation of the oxyanion hole" evidence="9">
    <location>
        <position position="163"/>
    </location>
</feature>
<sequence>MAKTDWKAEAKTLKKKLSKLKDRLEDGAEAVVAAVTKAAKPVSPLAPAGGFPDLPVIAGVEFSAVEAGVRYQHRKDVMLIRLAAGTAMAGVFTRSSTRAACVLDCQAKLALKVPEGAGAAIIVNSGNSNAFTGAAGIASVAAVTGEVASVLNLPASRVFSSSTGVIGEPLPHDRITAKIGELAESLHEDAIAMAAQAMMTTDTFPKGASATIAGDGGPIHIAGIAKGSGMIAPDMATMLVYIFTDAKISPVLLQKMLSRQVDDTFNAITVDSDTSTSDALLLCATGKTAAAEINGRSKVAKTFESALRGVMLDLAQQVVRDGEGATKFVEVRVTGAVSPEDAHRVAMSIANSPLVKTAIAGEDPNWGRIVAAVGKSGAQADRDLLSIRFGDILVAEKGWRNPDYAEDDGAAYMKQPELVIGVDLGLGTGAKTVWTCDLTHRYIDINADYRS</sequence>
<evidence type="ECO:0000256" key="6">
    <source>
        <dbReference type="ARBA" id="ARBA00022813"/>
    </source>
</evidence>
<evidence type="ECO:0000256" key="9">
    <source>
        <dbReference type="HAMAP-Rule" id="MF_01106"/>
    </source>
</evidence>
<reference evidence="11" key="1">
    <citation type="submission" date="2020-05" db="EMBL/GenBank/DDBJ databases">
        <title>Fertoebacter nigrum gen. nov., sp. nov., a new member of the family Rhodobacteraceae.</title>
        <authorList>
            <person name="Szuroczki S."/>
            <person name="Abbaszade G."/>
            <person name="Buni D."/>
            <person name="Schumann P."/>
            <person name="Toth E."/>
        </authorList>
    </citation>
    <scope>NUCLEOTIDE SEQUENCE</scope>
    <source>
        <strain evidence="11">RG-N-1a</strain>
    </source>
</reference>
<evidence type="ECO:0000256" key="8">
    <source>
        <dbReference type="ARBA" id="ARBA00049439"/>
    </source>
</evidence>
<feature type="binding site" evidence="9">
    <location>
        <position position="226"/>
    </location>
    <ligand>
        <name>substrate</name>
    </ligand>
</feature>
<keyword evidence="3 9" id="KW-0055">Arginine biosynthesis</keyword>
<dbReference type="CDD" id="cd02152">
    <property type="entry name" value="OAT"/>
    <property type="match status" value="1"/>
</dbReference>
<dbReference type="HAMAP" id="MF_01106">
    <property type="entry name" value="ArgJ"/>
    <property type="match status" value="1"/>
</dbReference>
<dbReference type="GO" id="GO:0005737">
    <property type="term" value="C:cytoplasm"/>
    <property type="evidence" value="ECO:0007669"/>
    <property type="project" value="UniProtKB-SubCell"/>
</dbReference>
<keyword evidence="6 9" id="KW-0068">Autocatalytic cleavage</keyword>
<keyword evidence="5 9" id="KW-0808">Transferase</keyword>
<organism evidence="11 12">
    <name type="scientific">Fertoeibacter niger</name>
    <dbReference type="NCBI Taxonomy" id="2656921"/>
    <lineage>
        <taxon>Bacteria</taxon>
        <taxon>Pseudomonadati</taxon>
        <taxon>Pseudomonadota</taxon>
        <taxon>Alphaproteobacteria</taxon>
        <taxon>Rhodobacterales</taxon>
        <taxon>Paracoccaceae</taxon>
        <taxon>Fertoeibacter</taxon>
    </lineage>
</organism>
<comment type="pathway">
    <text evidence="9">Amino-acid biosynthesis; L-arginine biosynthesis; L-ornithine and N-acetyl-L-glutamate from L-glutamate and N(2)-acetyl-L-ornithine (cyclic): step 1/1.</text>
</comment>
<comment type="pathway">
    <text evidence="9">Amino-acid biosynthesis; L-arginine biosynthesis; N(2)-acetyl-L-ornithine from L-glutamate: step 1/4.</text>
</comment>
<evidence type="ECO:0000256" key="3">
    <source>
        <dbReference type="ARBA" id="ARBA00022571"/>
    </source>
</evidence>